<protein>
    <submittedName>
        <fullName evidence="1">Uncharacterized protein</fullName>
    </submittedName>
</protein>
<dbReference type="STRING" id="990268.JCM19235_3816"/>
<dbReference type="Proteomes" id="UP000029228">
    <property type="component" value="Unassembled WGS sequence"/>
</dbReference>
<evidence type="ECO:0000313" key="1">
    <source>
        <dbReference type="EMBL" id="GAL20814.1"/>
    </source>
</evidence>
<reference evidence="1 2" key="1">
    <citation type="submission" date="2014-09" db="EMBL/GenBank/DDBJ databases">
        <title>Vibrio maritimus JCM 19235. (C45) whole genome shotgun sequence.</title>
        <authorList>
            <person name="Sawabe T."/>
            <person name="Meirelles P."/>
            <person name="Nakanishi M."/>
            <person name="Sayaka M."/>
            <person name="Hattori M."/>
            <person name="Ohkuma M."/>
        </authorList>
    </citation>
    <scope>NUCLEOTIDE SEQUENCE [LARGE SCALE GENOMIC DNA]</scope>
    <source>
        <strain evidence="2">JCM19235</strain>
    </source>
</reference>
<organism evidence="1 2">
    <name type="scientific">Vibrio maritimus</name>
    <dbReference type="NCBI Taxonomy" id="990268"/>
    <lineage>
        <taxon>Bacteria</taxon>
        <taxon>Pseudomonadati</taxon>
        <taxon>Pseudomonadota</taxon>
        <taxon>Gammaproteobacteria</taxon>
        <taxon>Vibrionales</taxon>
        <taxon>Vibrionaceae</taxon>
        <taxon>Vibrio</taxon>
    </lineage>
</organism>
<keyword evidence="2" id="KW-1185">Reference proteome</keyword>
<proteinExistence type="predicted"/>
<dbReference type="EMBL" id="BBMR01000006">
    <property type="protein sequence ID" value="GAL20814.1"/>
    <property type="molecule type" value="Genomic_DNA"/>
</dbReference>
<reference evidence="1 2" key="2">
    <citation type="submission" date="2014-09" db="EMBL/GenBank/DDBJ databases">
        <authorList>
            <consortium name="NBRP consortium"/>
            <person name="Sawabe T."/>
            <person name="Meirelles P."/>
            <person name="Nakanishi M."/>
            <person name="Sayaka M."/>
            <person name="Hattori M."/>
            <person name="Ohkuma M."/>
        </authorList>
    </citation>
    <scope>NUCLEOTIDE SEQUENCE [LARGE SCALE GENOMIC DNA]</scope>
    <source>
        <strain evidence="2">JCM19235</strain>
    </source>
</reference>
<accession>A0A090S2S5</accession>
<sequence>MIAVVDSTKLGRIGFNQVLDISRIDVLVIDEGINTEDKARFEQCGVQVVVV</sequence>
<evidence type="ECO:0000313" key="2">
    <source>
        <dbReference type="Proteomes" id="UP000029228"/>
    </source>
</evidence>
<name>A0A090S2S5_9VIBR</name>
<dbReference type="AlphaFoldDB" id="A0A090S2S5"/>
<comment type="caution">
    <text evidence="1">The sequence shown here is derived from an EMBL/GenBank/DDBJ whole genome shotgun (WGS) entry which is preliminary data.</text>
</comment>
<gene>
    <name evidence="1" type="ORF">JCM19235_3816</name>
</gene>